<protein>
    <submittedName>
        <fullName evidence="7">Bifunctional 4-hydroxy-2-oxoglutarate aldolase/2-dehydro-3-deoxy-phosphogluconate aldolase</fullName>
    </submittedName>
</protein>
<feature type="region of interest" description="Disordered" evidence="6">
    <location>
        <begin position="211"/>
        <end position="294"/>
    </location>
</feature>
<comment type="caution">
    <text evidence="7">The sequence shown here is derived from an EMBL/GenBank/DDBJ whole genome shotgun (WGS) entry which is preliminary data.</text>
</comment>
<dbReference type="Pfam" id="PF01081">
    <property type="entry name" value="Aldolase"/>
    <property type="match status" value="1"/>
</dbReference>
<sequence length="294" mass="30104">MSISTTAAEALRAILRARVVPIIRTPSREWAAQVAEVLADAGLGVIEVTFTVPDAAQVIRSLRSRFPHVLVGAGTVTHSAIAEQAIDAGAQFLLSPALSPGMVEVARRHGVLAVPGAFTPTEVLQALDDGAELVKIFPAETGGPRHLRAMLAPLPHARLLPTGGVTPENVAEWFDAGAAAVGIGTALVGPGTRPVDLAALRARTGALIQALAAGRRSSASPRRGETPSRPRRRCPCTSGARNSTSAPAWRISGSRRSGSRGSPPLPSAGESRPPSAGMGSASTGSCGLRRGTSA</sequence>
<evidence type="ECO:0000256" key="1">
    <source>
        <dbReference type="ARBA" id="ARBA00004761"/>
    </source>
</evidence>
<accession>A0A537LYZ8</accession>
<dbReference type="PANTHER" id="PTHR30246:SF1">
    <property type="entry name" value="2-DEHYDRO-3-DEOXY-6-PHOSPHOGALACTONATE ALDOLASE-RELATED"/>
    <property type="match status" value="1"/>
</dbReference>
<dbReference type="NCBIfam" id="TIGR01182">
    <property type="entry name" value="eda"/>
    <property type="match status" value="1"/>
</dbReference>
<dbReference type="Proteomes" id="UP000320393">
    <property type="component" value="Unassembled WGS sequence"/>
</dbReference>
<reference evidence="7 8" key="1">
    <citation type="journal article" date="2019" name="Nat. Microbiol.">
        <title>Mediterranean grassland soil C-N compound turnover is dependent on rainfall and depth, and is mediated by genomically divergent microorganisms.</title>
        <authorList>
            <person name="Diamond S."/>
            <person name="Andeer P.F."/>
            <person name="Li Z."/>
            <person name="Crits-Christoph A."/>
            <person name="Burstein D."/>
            <person name="Anantharaman K."/>
            <person name="Lane K.R."/>
            <person name="Thomas B.C."/>
            <person name="Pan C."/>
            <person name="Northen T.R."/>
            <person name="Banfield J.F."/>
        </authorList>
    </citation>
    <scope>NUCLEOTIDE SEQUENCE [LARGE SCALE GENOMIC DNA]</scope>
    <source>
        <strain evidence="7">NP_5</strain>
    </source>
</reference>
<feature type="compositionally biased region" description="Low complexity" evidence="6">
    <location>
        <begin position="211"/>
        <end position="221"/>
    </location>
</feature>
<dbReference type="Gene3D" id="3.20.20.70">
    <property type="entry name" value="Aldolase class I"/>
    <property type="match status" value="1"/>
</dbReference>
<evidence type="ECO:0000256" key="5">
    <source>
        <dbReference type="ARBA" id="ARBA00023277"/>
    </source>
</evidence>
<dbReference type="CDD" id="cd00452">
    <property type="entry name" value="KDPG_aldolase"/>
    <property type="match status" value="1"/>
</dbReference>
<keyword evidence="4" id="KW-0456">Lyase</keyword>
<proteinExistence type="inferred from homology"/>
<feature type="compositionally biased region" description="Low complexity" evidence="6">
    <location>
        <begin position="252"/>
        <end position="262"/>
    </location>
</feature>
<dbReference type="InterPro" id="IPR000887">
    <property type="entry name" value="Aldlse_KDPG_KHG"/>
</dbReference>
<dbReference type="SUPFAM" id="SSF51569">
    <property type="entry name" value="Aldolase"/>
    <property type="match status" value="1"/>
</dbReference>
<name>A0A537LYZ8_9BACT</name>
<dbReference type="PANTHER" id="PTHR30246">
    <property type="entry name" value="2-KETO-3-DEOXY-6-PHOSPHOGLUCONATE ALDOLASE"/>
    <property type="match status" value="1"/>
</dbReference>
<dbReference type="AlphaFoldDB" id="A0A537LYZ8"/>
<evidence type="ECO:0000256" key="3">
    <source>
        <dbReference type="ARBA" id="ARBA00011233"/>
    </source>
</evidence>
<keyword evidence="5" id="KW-0119">Carbohydrate metabolism</keyword>
<dbReference type="EMBL" id="VBAM01000164">
    <property type="protein sequence ID" value="TMJ13249.1"/>
    <property type="molecule type" value="Genomic_DNA"/>
</dbReference>
<dbReference type="InterPro" id="IPR013785">
    <property type="entry name" value="Aldolase_TIM"/>
</dbReference>
<gene>
    <name evidence="7" type="ORF">E6H02_05375</name>
</gene>
<comment type="pathway">
    <text evidence="1">Carbohydrate acid metabolism.</text>
</comment>
<evidence type="ECO:0000313" key="8">
    <source>
        <dbReference type="Proteomes" id="UP000320393"/>
    </source>
</evidence>
<evidence type="ECO:0000256" key="2">
    <source>
        <dbReference type="ARBA" id="ARBA00006906"/>
    </source>
</evidence>
<organism evidence="7 8">
    <name type="scientific">Candidatus Segetimicrobium genomatis</name>
    <dbReference type="NCBI Taxonomy" id="2569760"/>
    <lineage>
        <taxon>Bacteria</taxon>
        <taxon>Bacillati</taxon>
        <taxon>Candidatus Sysuimicrobiota</taxon>
        <taxon>Candidatus Sysuimicrobiia</taxon>
        <taxon>Candidatus Sysuimicrobiales</taxon>
        <taxon>Candidatus Segetimicrobiaceae</taxon>
        <taxon>Candidatus Segetimicrobium</taxon>
    </lineage>
</organism>
<evidence type="ECO:0000313" key="7">
    <source>
        <dbReference type="EMBL" id="TMJ13249.1"/>
    </source>
</evidence>
<evidence type="ECO:0000256" key="4">
    <source>
        <dbReference type="ARBA" id="ARBA00023239"/>
    </source>
</evidence>
<evidence type="ECO:0000256" key="6">
    <source>
        <dbReference type="SAM" id="MobiDB-lite"/>
    </source>
</evidence>
<comment type="subunit">
    <text evidence="3">Homotrimer.</text>
</comment>
<dbReference type="GO" id="GO:0016829">
    <property type="term" value="F:lyase activity"/>
    <property type="evidence" value="ECO:0007669"/>
    <property type="project" value="UniProtKB-KW"/>
</dbReference>
<comment type="similarity">
    <text evidence="2">Belongs to the KHG/KDPG aldolase family.</text>
</comment>